<reference evidence="3" key="1">
    <citation type="submission" date="2022-11" db="UniProtKB">
        <authorList>
            <consortium name="WormBaseParasite"/>
        </authorList>
    </citation>
    <scope>IDENTIFICATION</scope>
</reference>
<keyword evidence="2" id="KW-1185">Reference proteome</keyword>
<dbReference type="PRINTS" id="PR00453">
    <property type="entry name" value="VWFADOMAIN"/>
</dbReference>
<feature type="domain" description="VWFA" evidence="1">
    <location>
        <begin position="20"/>
        <end position="196"/>
    </location>
</feature>
<name>A0A914W984_9BILA</name>
<dbReference type="Gene3D" id="3.40.50.410">
    <property type="entry name" value="von Willebrand factor, type A domain"/>
    <property type="match status" value="2"/>
</dbReference>
<dbReference type="PANTHER" id="PTHR24020">
    <property type="entry name" value="COLLAGEN ALPHA"/>
    <property type="match status" value="1"/>
</dbReference>
<dbReference type="InterPro" id="IPR036465">
    <property type="entry name" value="vWFA_dom_sf"/>
</dbReference>
<protein>
    <submittedName>
        <fullName evidence="3">VWFA domain-containing protein</fullName>
    </submittedName>
</protein>
<dbReference type="WBParaSite" id="PSAMB.scaffold3377size18525.g21225.t1">
    <property type="protein sequence ID" value="PSAMB.scaffold3377size18525.g21225.t1"/>
    <property type="gene ID" value="PSAMB.scaffold3377size18525.g21225"/>
</dbReference>
<organism evidence="2 3">
    <name type="scientific">Plectus sambesii</name>
    <dbReference type="NCBI Taxonomy" id="2011161"/>
    <lineage>
        <taxon>Eukaryota</taxon>
        <taxon>Metazoa</taxon>
        <taxon>Ecdysozoa</taxon>
        <taxon>Nematoda</taxon>
        <taxon>Chromadorea</taxon>
        <taxon>Plectida</taxon>
        <taxon>Plectina</taxon>
        <taxon>Plectoidea</taxon>
        <taxon>Plectidae</taxon>
        <taxon>Plectus</taxon>
    </lineage>
</organism>
<evidence type="ECO:0000313" key="3">
    <source>
        <dbReference type="WBParaSite" id="PSAMB.scaffold3377size18525.g21225.t1"/>
    </source>
</evidence>
<dbReference type="PANTHER" id="PTHR24020:SF84">
    <property type="entry name" value="VWFA DOMAIN-CONTAINING PROTEIN"/>
    <property type="match status" value="1"/>
</dbReference>
<feature type="domain" description="VWFA" evidence="1">
    <location>
        <begin position="220"/>
        <end position="395"/>
    </location>
</feature>
<dbReference type="Pfam" id="PF00092">
    <property type="entry name" value="VWA"/>
    <property type="match status" value="2"/>
</dbReference>
<proteinExistence type="predicted"/>
<dbReference type="PROSITE" id="PS50234">
    <property type="entry name" value="VWFA"/>
    <property type="match status" value="2"/>
</dbReference>
<evidence type="ECO:0000313" key="2">
    <source>
        <dbReference type="Proteomes" id="UP000887566"/>
    </source>
</evidence>
<sequence length="401" mass="44977">MLLLTALLAPHVQGQQCNTDVLFLLDASGSVSNAFRSMVKYIVGVANALTIGPGLHRVAILEYSSQERATKWPRIPFDEIKNTSEFVERVQNLPYLRGTTDSGLALKVAADELLPNRRTTGLTVVYVVTDGYYRDDDRVRLQSAEYQRMPNLKVFCAAVPDKFNYHGMQNITRDEENIIAGGNILQKSLDILLPLIGCMRPETTTELTTTTPRVTGCELDLLFMMDFSGSVDNVQRRYVEMASEIVRDLKVDPYFTRVAMVKYSGRDRAEAVFHLKKHSTRDGILAEMNATEYLSGSTWTGSALRYSMDEFSVQNGARPELAKKVAVVFTDGYSQEDPAEAAAAMRATGVVMFAVAIEEDDFPPNMDQLRTIADNEQQVFTTRTFDGLRNRIRQFNENCRS</sequence>
<dbReference type="InterPro" id="IPR050525">
    <property type="entry name" value="ECM_Assembly_Org"/>
</dbReference>
<dbReference type="AlphaFoldDB" id="A0A914W984"/>
<dbReference type="InterPro" id="IPR002035">
    <property type="entry name" value="VWF_A"/>
</dbReference>
<dbReference type="SUPFAM" id="SSF53300">
    <property type="entry name" value="vWA-like"/>
    <property type="match status" value="2"/>
</dbReference>
<dbReference type="SMART" id="SM00327">
    <property type="entry name" value="VWA"/>
    <property type="match status" value="2"/>
</dbReference>
<accession>A0A914W984</accession>
<dbReference type="Proteomes" id="UP000887566">
    <property type="component" value="Unplaced"/>
</dbReference>
<evidence type="ECO:0000259" key="1">
    <source>
        <dbReference type="PROSITE" id="PS50234"/>
    </source>
</evidence>